<name>A0A167SWR4_PENCH</name>
<accession>A0A167SWR4</accession>
<organism evidence="1">
    <name type="scientific">Penicillium chrysogenum</name>
    <name type="common">Penicillium notatum</name>
    <dbReference type="NCBI Taxonomy" id="5076"/>
    <lineage>
        <taxon>Eukaryota</taxon>
        <taxon>Fungi</taxon>
        <taxon>Dikarya</taxon>
        <taxon>Ascomycota</taxon>
        <taxon>Pezizomycotina</taxon>
        <taxon>Eurotiomycetes</taxon>
        <taxon>Eurotiomycetidae</taxon>
        <taxon>Eurotiales</taxon>
        <taxon>Aspergillaceae</taxon>
        <taxon>Penicillium</taxon>
        <taxon>Penicillium chrysogenum species complex</taxon>
    </lineage>
</organism>
<reference evidence="1" key="1">
    <citation type="journal article" date="2014" name="Genome Announc.">
        <title>Complete sequencing and chromosome-scale genome assembly of the industrial progenitor strain P2niaD18 from the penicillin producer Penicillium chrysogenum.</title>
        <authorList>
            <person name="Specht T."/>
            <person name="Dahlmann T.A."/>
            <person name="Zadra I."/>
            <person name="Kurnsteiner H."/>
            <person name="Kuck U."/>
        </authorList>
    </citation>
    <scope>NUCLEOTIDE SEQUENCE [LARGE SCALE GENOMIC DNA]</scope>
    <source>
        <strain evidence="1">P2niaD18</strain>
    </source>
</reference>
<evidence type="ECO:0000313" key="1">
    <source>
        <dbReference type="EMBL" id="KZN87626.1"/>
    </source>
</evidence>
<proteinExistence type="predicted"/>
<gene>
    <name evidence="1" type="ORF">EN45_061870</name>
</gene>
<dbReference type="EMBL" id="CM002799">
    <property type="protein sequence ID" value="KZN87626.1"/>
    <property type="molecule type" value="Genomic_DNA"/>
</dbReference>
<dbReference type="Proteomes" id="UP000076449">
    <property type="component" value="Chromosome II"/>
</dbReference>
<protein>
    <submittedName>
        <fullName evidence="1">Uncharacterized protein</fullName>
    </submittedName>
</protein>
<sequence length="117" mass="13390">MAATYVPISEDIANDKMKLSVEAVKHFGNDFDESKMELDSSWTPYTLRLFDGWPTERLILFRPPAASKFFDCIRVKDGLTGAVEWEALRKTGMWMGLVPVNHQIEAMLVELRLIGRK</sequence>
<dbReference type="AlphaFoldDB" id="A0A167SWR4"/>